<dbReference type="Pfam" id="PF00440">
    <property type="entry name" value="TetR_N"/>
    <property type="match status" value="1"/>
</dbReference>
<dbReference type="PROSITE" id="PS01081">
    <property type="entry name" value="HTH_TETR_1"/>
    <property type="match status" value="1"/>
</dbReference>
<protein>
    <submittedName>
        <fullName evidence="5">AcrR family transcriptional regulator</fullName>
    </submittedName>
</protein>
<dbReference type="SUPFAM" id="SSF46689">
    <property type="entry name" value="Homeodomain-like"/>
    <property type="match status" value="1"/>
</dbReference>
<dbReference type="PANTHER" id="PTHR43479:SF11">
    <property type="entry name" value="ACREF_ENVCD OPERON REPRESSOR-RELATED"/>
    <property type="match status" value="1"/>
</dbReference>
<keyword evidence="2 3" id="KW-0238">DNA-binding</keyword>
<accession>A0ABS2SQQ2</accession>
<dbReference type="PRINTS" id="PR00455">
    <property type="entry name" value="HTHTETR"/>
</dbReference>
<sequence length="195" mass="22160">MAEANVIKKQDLIESAKRCIVENGMNKVTLKAVAEGVGVTQGTVYYHFKTKDQLLLEVVKDMCRTSWERLEDMEKSTSDHAKEWIQVGLQSASKRNEEGAFYHSLFLSLLTASLHNYAIRDQISDLLRYENEVLKSQIETAVGQEVDGISSDVWSVLINALIDGLAIQSKFNQDFDELKTYQALEWLLVKQLKET</sequence>
<dbReference type="InterPro" id="IPR050624">
    <property type="entry name" value="HTH-type_Tx_Regulator"/>
</dbReference>
<comment type="caution">
    <text evidence="5">The sequence shown here is derived from an EMBL/GenBank/DDBJ whole genome shotgun (WGS) entry which is preliminary data.</text>
</comment>
<evidence type="ECO:0000313" key="6">
    <source>
        <dbReference type="Proteomes" id="UP001179280"/>
    </source>
</evidence>
<dbReference type="InterPro" id="IPR023772">
    <property type="entry name" value="DNA-bd_HTH_TetR-type_CS"/>
</dbReference>
<proteinExistence type="predicted"/>
<dbReference type="Proteomes" id="UP001179280">
    <property type="component" value="Unassembled WGS sequence"/>
</dbReference>
<evidence type="ECO:0000313" key="5">
    <source>
        <dbReference type="EMBL" id="MBM7837824.1"/>
    </source>
</evidence>
<dbReference type="SUPFAM" id="SSF48498">
    <property type="entry name" value="Tetracyclin repressor-like, C-terminal domain"/>
    <property type="match status" value="1"/>
</dbReference>
<evidence type="ECO:0000256" key="3">
    <source>
        <dbReference type="PROSITE-ProRule" id="PRU00335"/>
    </source>
</evidence>
<name>A0ABS2SQQ2_9BACI</name>
<organism evidence="5 6">
    <name type="scientific">Shouchella xiaoxiensis</name>
    <dbReference type="NCBI Taxonomy" id="766895"/>
    <lineage>
        <taxon>Bacteria</taxon>
        <taxon>Bacillati</taxon>
        <taxon>Bacillota</taxon>
        <taxon>Bacilli</taxon>
        <taxon>Bacillales</taxon>
        <taxon>Bacillaceae</taxon>
        <taxon>Shouchella</taxon>
    </lineage>
</organism>
<dbReference type="InterPro" id="IPR036271">
    <property type="entry name" value="Tet_transcr_reg_TetR-rel_C_sf"/>
</dbReference>
<evidence type="ECO:0000256" key="2">
    <source>
        <dbReference type="ARBA" id="ARBA00023125"/>
    </source>
</evidence>
<reference evidence="5" key="1">
    <citation type="submission" date="2021-01" db="EMBL/GenBank/DDBJ databases">
        <title>Genomic Encyclopedia of Type Strains, Phase IV (KMG-IV): sequencing the most valuable type-strain genomes for metagenomic binning, comparative biology and taxonomic classification.</title>
        <authorList>
            <person name="Goeker M."/>
        </authorList>
    </citation>
    <scope>NUCLEOTIDE SEQUENCE</scope>
    <source>
        <strain evidence="5">DSM 21943</strain>
    </source>
</reference>
<evidence type="ECO:0000259" key="4">
    <source>
        <dbReference type="PROSITE" id="PS50977"/>
    </source>
</evidence>
<evidence type="ECO:0000256" key="1">
    <source>
        <dbReference type="ARBA" id="ARBA00022491"/>
    </source>
</evidence>
<keyword evidence="6" id="KW-1185">Reference proteome</keyword>
<dbReference type="InterPro" id="IPR009057">
    <property type="entry name" value="Homeodomain-like_sf"/>
</dbReference>
<dbReference type="PANTHER" id="PTHR43479">
    <property type="entry name" value="ACREF/ENVCD OPERON REPRESSOR-RELATED"/>
    <property type="match status" value="1"/>
</dbReference>
<feature type="domain" description="HTH tetR-type" evidence="4">
    <location>
        <begin position="6"/>
        <end position="66"/>
    </location>
</feature>
<dbReference type="EMBL" id="JAFBCV010000002">
    <property type="protein sequence ID" value="MBM7837824.1"/>
    <property type="molecule type" value="Genomic_DNA"/>
</dbReference>
<keyword evidence="1" id="KW-0678">Repressor</keyword>
<dbReference type="InterPro" id="IPR001647">
    <property type="entry name" value="HTH_TetR"/>
</dbReference>
<dbReference type="RefSeq" id="WP_204464905.1">
    <property type="nucleotide sequence ID" value="NZ_JAFBCV010000002.1"/>
</dbReference>
<dbReference type="Gene3D" id="1.10.357.10">
    <property type="entry name" value="Tetracycline Repressor, domain 2"/>
    <property type="match status" value="1"/>
</dbReference>
<gene>
    <name evidence="5" type="ORF">JOC54_001055</name>
</gene>
<dbReference type="PROSITE" id="PS50977">
    <property type="entry name" value="HTH_TETR_2"/>
    <property type="match status" value="1"/>
</dbReference>
<feature type="DNA-binding region" description="H-T-H motif" evidence="3">
    <location>
        <begin position="29"/>
        <end position="48"/>
    </location>
</feature>